<dbReference type="Pfam" id="PF24814">
    <property type="entry name" value="WD40_Prp19"/>
    <property type="match status" value="1"/>
</dbReference>
<dbReference type="InterPro" id="IPR055340">
    <property type="entry name" value="RING-Ubox_PRP19"/>
</dbReference>
<dbReference type="Pfam" id="PF04564">
    <property type="entry name" value="U-box"/>
    <property type="match status" value="1"/>
</dbReference>
<dbReference type="PROSITE" id="PS00678">
    <property type="entry name" value="WD_REPEATS_1"/>
    <property type="match status" value="1"/>
</dbReference>
<comment type="subcellular location">
    <subcellularLocation>
        <location evidence="2">Nucleus</location>
        <location evidence="2">Nucleoplasm</location>
    </subcellularLocation>
</comment>
<evidence type="ECO:0000256" key="7">
    <source>
        <dbReference type="ARBA" id="ARBA00022574"/>
    </source>
</evidence>
<keyword evidence="10 18" id="KW-0747">Spliceosome</keyword>
<evidence type="ECO:0000256" key="6">
    <source>
        <dbReference type="ARBA" id="ARBA00015618"/>
    </source>
</evidence>
<keyword evidence="14 18" id="KW-0508">mRNA splicing</keyword>
<dbReference type="CDD" id="cd16656">
    <property type="entry name" value="RING-Ubox_PRP19"/>
    <property type="match status" value="1"/>
</dbReference>
<evidence type="ECO:0000256" key="13">
    <source>
        <dbReference type="ARBA" id="ARBA00022786"/>
    </source>
</evidence>
<comment type="pathway">
    <text evidence="3 18">Protein modification; protein ubiquitination.</text>
</comment>
<name>A0A9P1N1A0_9PELO</name>
<dbReference type="InterPro" id="IPR001680">
    <property type="entry name" value="WD40_rpt"/>
</dbReference>
<evidence type="ECO:0000256" key="2">
    <source>
        <dbReference type="ARBA" id="ARBA00004642"/>
    </source>
</evidence>
<dbReference type="FunFam" id="3.30.40.10:FF:000027">
    <property type="entry name" value="Pre-mRNA-processing factor 19, putative"/>
    <property type="match status" value="1"/>
</dbReference>
<evidence type="ECO:0000256" key="12">
    <source>
        <dbReference type="ARBA" id="ARBA00022763"/>
    </source>
</evidence>
<protein>
    <recommendedName>
        <fullName evidence="6 18">Pre-mRNA-processing factor 19</fullName>
        <ecNumber evidence="5 18">2.3.2.27</ecNumber>
    </recommendedName>
</protein>
<dbReference type="PROSITE" id="PS50082">
    <property type="entry name" value="WD_REPEATS_2"/>
    <property type="match status" value="4"/>
</dbReference>
<accession>A0A9P1N1A0</accession>
<dbReference type="EC" id="2.3.2.27" evidence="5 18"/>
<dbReference type="InterPro" id="IPR036322">
    <property type="entry name" value="WD40_repeat_dom_sf"/>
</dbReference>
<keyword evidence="8 18" id="KW-0507">mRNA processing</keyword>
<gene>
    <name evidence="21" type="ORF">CAMP_LOCUS6842</name>
</gene>
<dbReference type="PANTHER" id="PTHR43995:SF1">
    <property type="entry name" value="PRE-MRNA-PROCESSING FACTOR 19"/>
    <property type="match status" value="1"/>
</dbReference>
<dbReference type="Proteomes" id="UP001152747">
    <property type="component" value="Unassembled WGS sequence"/>
</dbReference>
<dbReference type="FunFam" id="2.130.10.10:FF:000043">
    <property type="entry name" value="pre-mRNA-processing factor 19"/>
    <property type="match status" value="1"/>
</dbReference>
<dbReference type="Gene3D" id="2.130.10.10">
    <property type="entry name" value="YVTN repeat-like/Quinoprotein amine dehydrogenase"/>
    <property type="match status" value="1"/>
</dbReference>
<dbReference type="Gene3D" id="3.30.40.10">
    <property type="entry name" value="Zinc/RING finger domain, C3HC4 (zinc finger)"/>
    <property type="match status" value="1"/>
</dbReference>
<evidence type="ECO:0000256" key="15">
    <source>
        <dbReference type="ARBA" id="ARBA00023204"/>
    </source>
</evidence>
<comment type="caution">
    <text evidence="21">The sequence shown here is derived from an EMBL/GenBank/DDBJ whole genome shotgun (WGS) entry which is preliminary data.</text>
</comment>
<dbReference type="Pfam" id="PF08606">
    <property type="entry name" value="Prp19"/>
    <property type="match status" value="1"/>
</dbReference>
<evidence type="ECO:0000256" key="3">
    <source>
        <dbReference type="ARBA" id="ARBA00004906"/>
    </source>
</evidence>
<evidence type="ECO:0000256" key="5">
    <source>
        <dbReference type="ARBA" id="ARBA00012483"/>
    </source>
</evidence>
<dbReference type="PRINTS" id="PR00320">
    <property type="entry name" value="GPROTEINBRPT"/>
</dbReference>
<keyword evidence="12 18" id="KW-0227">DNA damage</keyword>
<feature type="repeat" description="WD" evidence="17">
    <location>
        <begin position="473"/>
        <end position="506"/>
    </location>
</feature>
<dbReference type="GO" id="GO:0071006">
    <property type="term" value="C:U2-type catalytic step 1 spliceosome"/>
    <property type="evidence" value="ECO:0007669"/>
    <property type="project" value="TreeGrafter"/>
</dbReference>
<keyword evidence="7 17" id="KW-0853">WD repeat</keyword>
<evidence type="ECO:0000256" key="10">
    <source>
        <dbReference type="ARBA" id="ARBA00022728"/>
    </source>
</evidence>
<dbReference type="GO" id="GO:0000974">
    <property type="term" value="C:Prp19 complex"/>
    <property type="evidence" value="ECO:0007669"/>
    <property type="project" value="UniProtKB-UniRule"/>
</dbReference>
<evidence type="ECO:0000256" key="14">
    <source>
        <dbReference type="ARBA" id="ARBA00023187"/>
    </source>
</evidence>
<evidence type="ECO:0000259" key="20">
    <source>
        <dbReference type="PROSITE" id="PS51698"/>
    </source>
</evidence>
<feature type="repeat" description="WD" evidence="17">
    <location>
        <begin position="261"/>
        <end position="302"/>
    </location>
</feature>
<dbReference type="PROSITE" id="PS50294">
    <property type="entry name" value="WD_REPEATS_REGION"/>
    <property type="match status" value="4"/>
</dbReference>
<keyword evidence="22" id="KW-1185">Reference proteome</keyword>
<dbReference type="GO" id="GO:0000398">
    <property type="term" value="P:mRNA splicing, via spliceosome"/>
    <property type="evidence" value="ECO:0007669"/>
    <property type="project" value="InterPro"/>
</dbReference>
<dbReference type="SUPFAM" id="SSF57850">
    <property type="entry name" value="RING/U-box"/>
    <property type="match status" value="1"/>
</dbReference>
<evidence type="ECO:0000256" key="8">
    <source>
        <dbReference type="ARBA" id="ARBA00022664"/>
    </source>
</evidence>
<evidence type="ECO:0000256" key="9">
    <source>
        <dbReference type="ARBA" id="ARBA00022679"/>
    </source>
</evidence>
<evidence type="ECO:0000256" key="4">
    <source>
        <dbReference type="ARBA" id="ARBA00006388"/>
    </source>
</evidence>
<keyword evidence="16 18" id="KW-0539">Nucleus</keyword>
<dbReference type="InterPro" id="IPR015943">
    <property type="entry name" value="WD40/YVTN_repeat-like_dom_sf"/>
</dbReference>
<comment type="similarity">
    <text evidence="4 18">Belongs to the WD repeat PRP19 family.</text>
</comment>
<reference evidence="21" key="1">
    <citation type="submission" date="2022-11" db="EMBL/GenBank/DDBJ databases">
        <authorList>
            <person name="Kikuchi T."/>
        </authorList>
    </citation>
    <scope>NUCLEOTIDE SEQUENCE</scope>
    <source>
        <strain evidence="21">PS1010</strain>
    </source>
</reference>
<dbReference type="InterPro" id="IPR019775">
    <property type="entry name" value="WD40_repeat_CS"/>
</dbReference>
<comment type="catalytic activity">
    <reaction evidence="1 18">
        <text>S-ubiquitinyl-[E2 ubiquitin-conjugating enzyme]-L-cysteine + [acceptor protein]-L-lysine = [E2 ubiquitin-conjugating enzyme]-L-cysteine + N(6)-ubiquitinyl-[acceptor protein]-L-lysine.</text>
        <dbReference type="EC" id="2.3.2.27"/>
    </reaction>
</comment>
<evidence type="ECO:0000256" key="11">
    <source>
        <dbReference type="ARBA" id="ARBA00022737"/>
    </source>
</evidence>
<evidence type="ECO:0000313" key="22">
    <source>
        <dbReference type="Proteomes" id="UP001152747"/>
    </source>
</evidence>
<dbReference type="InterPro" id="IPR003613">
    <property type="entry name" value="Ubox_domain"/>
</dbReference>
<organism evidence="21 22">
    <name type="scientific">Caenorhabditis angaria</name>
    <dbReference type="NCBI Taxonomy" id="860376"/>
    <lineage>
        <taxon>Eukaryota</taxon>
        <taxon>Metazoa</taxon>
        <taxon>Ecdysozoa</taxon>
        <taxon>Nematoda</taxon>
        <taxon>Chromadorea</taxon>
        <taxon>Rhabditida</taxon>
        <taxon>Rhabditina</taxon>
        <taxon>Rhabditomorpha</taxon>
        <taxon>Rhabditoidea</taxon>
        <taxon>Rhabditidae</taxon>
        <taxon>Peloderinae</taxon>
        <taxon>Caenorhabditis</taxon>
    </lineage>
</organism>
<dbReference type="SMART" id="SM00320">
    <property type="entry name" value="WD40"/>
    <property type="match status" value="7"/>
</dbReference>
<feature type="domain" description="U-box" evidence="20">
    <location>
        <begin position="1"/>
        <end position="72"/>
    </location>
</feature>
<dbReference type="CDD" id="cd00200">
    <property type="entry name" value="WD40"/>
    <property type="match status" value="1"/>
</dbReference>
<dbReference type="GO" id="GO:0070534">
    <property type="term" value="P:protein K63-linked ubiquitination"/>
    <property type="evidence" value="ECO:0007669"/>
    <property type="project" value="UniProtKB-UniRule"/>
</dbReference>
<evidence type="ECO:0000313" key="21">
    <source>
        <dbReference type="EMBL" id="CAI5444205.1"/>
    </source>
</evidence>
<feature type="repeat" description="WD" evidence="17">
    <location>
        <begin position="390"/>
        <end position="431"/>
    </location>
</feature>
<proteinExistence type="inferred from homology"/>
<feature type="repeat" description="WD" evidence="17">
    <location>
        <begin position="348"/>
        <end position="389"/>
    </location>
</feature>
<dbReference type="GO" id="GO:0005654">
    <property type="term" value="C:nucleoplasm"/>
    <property type="evidence" value="ECO:0007669"/>
    <property type="project" value="UniProtKB-SubCell"/>
</dbReference>
<evidence type="ECO:0000256" key="17">
    <source>
        <dbReference type="PROSITE-ProRule" id="PRU00221"/>
    </source>
</evidence>
<dbReference type="PROSITE" id="PS51698">
    <property type="entry name" value="U_BOX"/>
    <property type="match status" value="1"/>
</dbReference>
<comment type="subunit">
    <text evidence="18">Homotetramer.</text>
</comment>
<dbReference type="SMART" id="SM00504">
    <property type="entry name" value="Ubox"/>
    <property type="match status" value="1"/>
</dbReference>
<dbReference type="InterPro" id="IPR013083">
    <property type="entry name" value="Znf_RING/FYVE/PHD"/>
</dbReference>
<dbReference type="GO" id="GO:0061630">
    <property type="term" value="F:ubiquitin protein ligase activity"/>
    <property type="evidence" value="ECO:0007669"/>
    <property type="project" value="UniProtKB-UniRule"/>
</dbReference>
<dbReference type="GO" id="GO:0006281">
    <property type="term" value="P:DNA repair"/>
    <property type="evidence" value="ECO:0007669"/>
    <property type="project" value="UniProtKB-KW"/>
</dbReference>
<dbReference type="PANTHER" id="PTHR43995">
    <property type="entry name" value="PRE-MRNA-PROCESSING FACTOR 19"/>
    <property type="match status" value="1"/>
</dbReference>
<dbReference type="InterPro" id="IPR013915">
    <property type="entry name" value="Prp19_cc"/>
</dbReference>
<sequence>MSFICTISGEPTEDPVVSPVSGHVFDRTLITKFIMENGTDPITNTEMDEGQLVSIKGGATGSAPRNVSGTSIPSLLKMLQDEWDTVMLNSFSLRQQLQIARQELSHSLYQHDAACRVIARLTKELTAAREALSTLKPHTAGGHTRSGEKDRIEDEVSMDEENDDGNGEQGGLSEQVIAKLDEKSKSLTAERKQRGKTLPEGLAKVEEIGELKQISSHTAIHSTGTPGITALDIRGTLALTGGLDRTAILYDYEREQVVQTFKGHSKKINAVVLLADRKTAISASADSHIRVWNSEETSAKAVIDVHQAPVTDISLNATGDYILSSSDDSYWAFSDIHTGKTLTKVAVEKDSNIAIHCIEFHPDGLIFGTGTADAVVKIWDLKSQSNAANFPGHNSSVRSIAFSENGYYLATGSDDGEVKLWDLRKLKNLKTLATEQKQPINELSFDMTGTFLAIGGQNVQVIHVKTWQDVANLNEHTAPVTGVRFGENARSLVTSSMDKSLRIFSI</sequence>
<feature type="compositionally biased region" description="Basic and acidic residues" evidence="19">
    <location>
        <begin position="145"/>
        <end position="154"/>
    </location>
</feature>
<dbReference type="OrthoDB" id="687049at2759"/>
<evidence type="ECO:0000256" key="1">
    <source>
        <dbReference type="ARBA" id="ARBA00000900"/>
    </source>
</evidence>
<keyword evidence="9 18" id="KW-0808">Transferase</keyword>
<keyword evidence="15 18" id="KW-0234">DNA repair</keyword>
<evidence type="ECO:0000256" key="16">
    <source>
        <dbReference type="ARBA" id="ARBA00023242"/>
    </source>
</evidence>
<dbReference type="InterPro" id="IPR020472">
    <property type="entry name" value="WD40_PAC1"/>
</dbReference>
<evidence type="ECO:0000256" key="18">
    <source>
        <dbReference type="RuleBase" id="RU367101"/>
    </source>
</evidence>
<dbReference type="EMBL" id="CANHGI010000003">
    <property type="protein sequence ID" value="CAI5444205.1"/>
    <property type="molecule type" value="Genomic_DNA"/>
</dbReference>
<dbReference type="SUPFAM" id="SSF50978">
    <property type="entry name" value="WD40 repeat-like"/>
    <property type="match status" value="1"/>
</dbReference>
<evidence type="ECO:0000256" key="19">
    <source>
        <dbReference type="SAM" id="MobiDB-lite"/>
    </source>
</evidence>
<keyword evidence="11" id="KW-0677">Repeat</keyword>
<feature type="compositionally biased region" description="Acidic residues" evidence="19">
    <location>
        <begin position="155"/>
        <end position="166"/>
    </location>
</feature>
<feature type="region of interest" description="Disordered" evidence="19">
    <location>
        <begin position="136"/>
        <end position="172"/>
    </location>
</feature>
<dbReference type="GO" id="GO:0005737">
    <property type="term" value="C:cytoplasm"/>
    <property type="evidence" value="ECO:0007669"/>
    <property type="project" value="TreeGrafter"/>
</dbReference>
<dbReference type="AlphaFoldDB" id="A0A9P1N1A0"/>
<dbReference type="InterPro" id="IPR038959">
    <property type="entry name" value="Prp19"/>
</dbReference>
<keyword evidence="13 18" id="KW-0833">Ubl conjugation pathway</keyword>
<comment type="function">
    <text evidence="18">Ubiquitin-protein ligase which is mainly involved pre-mRNA splicing and DNA repair. Required for pre-mRNA splicing as component of the spliceosome.</text>
</comment>